<evidence type="ECO:0008006" key="3">
    <source>
        <dbReference type="Google" id="ProtNLM"/>
    </source>
</evidence>
<keyword evidence="2" id="KW-1185">Reference proteome</keyword>
<dbReference type="Proteomes" id="UP001151081">
    <property type="component" value="Unassembled WGS sequence"/>
</dbReference>
<name>A0A9X3XCF0_9BACT</name>
<protein>
    <recommendedName>
        <fullName evidence="3">Lipoprotein</fullName>
    </recommendedName>
</protein>
<sequence>MRRGGERTFGQMGAWGVIFVALAGLAASCGGGGASTTSEAPKTPAVAELPACTTEACEDLSACPLTSKEHLDAFNCRPCGEEAAKDCEDAKACTVRDARSLEALICRAIRQETPCQAATTRALEGWRKDGELPFVDEPILKRAVEERYARQAKAALACTSAR</sequence>
<dbReference type="RefSeq" id="WP_272459379.1">
    <property type="nucleotide sequence ID" value="NZ_JAGTJJ010000035.1"/>
</dbReference>
<comment type="caution">
    <text evidence="1">The sequence shown here is derived from an EMBL/GenBank/DDBJ whole genome shotgun (WGS) entry which is preliminary data.</text>
</comment>
<evidence type="ECO:0000313" key="1">
    <source>
        <dbReference type="EMBL" id="MDC3986118.1"/>
    </source>
</evidence>
<gene>
    <name evidence="1" type="ORF">KEG57_36915</name>
</gene>
<dbReference type="PROSITE" id="PS51257">
    <property type="entry name" value="PROKAR_LIPOPROTEIN"/>
    <property type="match status" value="1"/>
</dbReference>
<dbReference type="AlphaFoldDB" id="A0A9X3XCF0"/>
<accession>A0A9X3XCF0</accession>
<organism evidence="1 2">
    <name type="scientific">Polyangium jinanense</name>
    <dbReference type="NCBI Taxonomy" id="2829994"/>
    <lineage>
        <taxon>Bacteria</taxon>
        <taxon>Pseudomonadati</taxon>
        <taxon>Myxococcota</taxon>
        <taxon>Polyangia</taxon>
        <taxon>Polyangiales</taxon>
        <taxon>Polyangiaceae</taxon>
        <taxon>Polyangium</taxon>
    </lineage>
</organism>
<evidence type="ECO:0000313" key="2">
    <source>
        <dbReference type="Proteomes" id="UP001151081"/>
    </source>
</evidence>
<dbReference type="EMBL" id="JAGTJJ010000035">
    <property type="protein sequence ID" value="MDC3986118.1"/>
    <property type="molecule type" value="Genomic_DNA"/>
</dbReference>
<reference evidence="1 2" key="1">
    <citation type="submission" date="2021-04" db="EMBL/GenBank/DDBJ databases">
        <title>Genome analysis of Polyangium sp.</title>
        <authorList>
            <person name="Li Y."/>
            <person name="Wang J."/>
        </authorList>
    </citation>
    <scope>NUCLEOTIDE SEQUENCE [LARGE SCALE GENOMIC DNA]</scope>
    <source>
        <strain evidence="1 2">SDU14</strain>
    </source>
</reference>
<proteinExistence type="predicted"/>